<dbReference type="EMBL" id="BONY01000013">
    <property type="protein sequence ID" value="GIH04511.1"/>
    <property type="molecule type" value="Genomic_DNA"/>
</dbReference>
<proteinExistence type="predicted"/>
<evidence type="ECO:0000313" key="1">
    <source>
        <dbReference type="EMBL" id="GIH04511.1"/>
    </source>
</evidence>
<name>A0A8J3VFW4_9ACTN</name>
<gene>
    <name evidence="1" type="ORF">Rhe02_25780</name>
</gene>
<reference evidence="1" key="1">
    <citation type="submission" date="2021-01" db="EMBL/GenBank/DDBJ databases">
        <title>Whole genome shotgun sequence of Rhizocola hellebori NBRC 109834.</title>
        <authorList>
            <person name="Komaki H."/>
            <person name="Tamura T."/>
        </authorList>
    </citation>
    <scope>NUCLEOTIDE SEQUENCE</scope>
    <source>
        <strain evidence="1">NBRC 109834</strain>
    </source>
</reference>
<sequence length="236" mass="24608">MIPRRTLANGTLLGVALLSALTLAGVLGARDTPRPAAAAPSPAPPEPNTRFATQPELQQALLKVEDLPTPYASASKATVHRVAPTTERCAGLLDPGALLREAAARVLSHPEATDQATSEIGGPAPLTQLLTTFAGDGAQQTMLELRRMGNGCRDFSTTVDGAPVRVMATVVRDDTTTYSLKLTLTGSGRTSAGYLTLGRVGQVISVLKQVGPVEAIAAIDPIKLVDLTLSRLTRGR</sequence>
<protein>
    <submittedName>
        <fullName evidence="1">Uncharacterized protein</fullName>
    </submittedName>
</protein>
<dbReference type="Proteomes" id="UP000612899">
    <property type="component" value="Unassembled WGS sequence"/>
</dbReference>
<keyword evidence="2" id="KW-1185">Reference proteome</keyword>
<accession>A0A8J3VFW4</accession>
<dbReference type="AlphaFoldDB" id="A0A8J3VFW4"/>
<evidence type="ECO:0000313" key="2">
    <source>
        <dbReference type="Proteomes" id="UP000612899"/>
    </source>
</evidence>
<comment type="caution">
    <text evidence="1">The sequence shown here is derived from an EMBL/GenBank/DDBJ whole genome shotgun (WGS) entry which is preliminary data.</text>
</comment>
<dbReference type="RefSeq" id="WP_203908392.1">
    <property type="nucleotide sequence ID" value="NZ_BONY01000013.1"/>
</dbReference>
<organism evidence="1 2">
    <name type="scientific">Rhizocola hellebori</name>
    <dbReference type="NCBI Taxonomy" id="1392758"/>
    <lineage>
        <taxon>Bacteria</taxon>
        <taxon>Bacillati</taxon>
        <taxon>Actinomycetota</taxon>
        <taxon>Actinomycetes</taxon>
        <taxon>Micromonosporales</taxon>
        <taxon>Micromonosporaceae</taxon>
        <taxon>Rhizocola</taxon>
    </lineage>
</organism>